<evidence type="ECO:0000259" key="8">
    <source>
        <dbReference type="Pfam" id="PF01232"/>
    </source>
</evidence>
<proteinExistence type="inferred from homology"/>
<dbReference type="Gene3D" id="1.10.1040.10">
    <property type="entry name" value="N-(1-d-carboxylethyl)-l-norvaline Dehydrogenase, domain 2"/>
    <property type="match status" value="1"/>
</dbReference>
<dbReference type="SUPFAM" id="SSF51735">
    <property type="entry name" value="NAD(P)-binding Rossmann-fold domains"/>
    <property type="match status" value="1"/>
</dbReference>
<evidence type="ECO:0000256" key="2">
    <source>
        <dbReference type="ARBA" id="ARBA00012939"/>
    </source>
</evidence>
<dbReference type="InterPro" id="IPR036291">
    <property type="entry name" value="NAD(P)-bd_dom_sf"/>
</dbReference>
<dbReference type="Proteomes" id="UP001652445">
    <property type="component" value="Unassembled WGS sequence"/>
</dbReference>
<comment type="catalytic activity">
    <reaction evidence="6 7">
        <text>D-mannitol 1-phosphate + NAD(+) = beta-D-fructose 6-phosphate + NADH + H(+)</text>
        <dbReference type="Rhea" id="RHEA:19661"/>
        <dbReference type="ChEBI" id="CHEBI:15378"/>
        <dbReference type="ChEBI" id="CHEBI:57540"/>
        <dbReference type="ChEBI" id="CHEBI:57634"/>
        <dbReference type="ChEBI" id="CHEBI:57945"/>
        <dbReference type="ChEBI" id="CHEBI:61381"/>
        <dbReference type="EC" id="1.1.1.17"/>
    </reaction>
</comment>
<evidence type="ECO:0000256" key="1">
    <source>
        <dbReference type="ARBA" id="ARBA00006541"/>
    </source>
</evidence>
<dbReference type="NCBIfam" id="NF002652">
    <property type="entry name" value="PRK02318.2-5"/>
    <property type="match status" value="1"/>
</dbReference>
<dbReference type="InterPro" id="IPR013131">
    <property type="entry name" value="Mannitol_DH_N"/>
</dbReference>
<dbReference type="SUPFAM" id="SSF48179">
    <property type="entry name" value="6-phosphogluconate dehydrogenase C-terminal domain-like"/>
    <property type="match status" value="1"/>
</dbReference>
<dbReference type="NCBIfam" id="NF002649">
    <property type="entry name" value="PRK02318.2-1"/>
    <property type="match status" value="1"/>
</dbReference>
<keyword evidence="4 7" id="KW-0560">Oxidoreductase</keyword>
<evidence type="ECO:0000256" key="7">
    <source>
        <dbReference type="HAMAP-Rule" id="MF_00196"/>
    </source>
</evidence>
<evidence type="ECO:0000259" key="9">
    <source>
        <dbReference type="Pfam" id="PF08125"/>
    </source>
</evidence>
<dbReference type="NCBIfam" id="NF002646">
    <property type="entry name" value="PRK02318.1-2"/>
    <property type="match status" value="1"/>
</dbReference>
<evidence type="ECO:0000256" key="4">
    <source>
        <dbReference type="ARBA" id="ARBA00023002"/>
    </source>
</evidence>
<accession>A0ABT2UIP0</accession>
<evidence type="ECO:0000313" key="10">
    <source>
        <dbReference type="EMBL" id="MCU6794498.1"/>
    </source>
</evidence>
<keyword evidence="5 7" id="KW-0520">NAD</keyword>
<evidence type="ECO:0000256" key="5">
    <source>
        <dbReference type="ARBA" id="ARBA00023027"/>
    </source>
</evidence>
<dbReference type="Pfam" id="PF08125">
    <property type="entry name" value="Mannitol_dh_C"/>
    <property type="match status" value="1"/>
</dbReference>
<feature type="domain" description="Mannitol dehydrogenase C-terminal" evidence="9">
    <location>
        <begin position="204"/>
        <end position="349"/>
    </location>
</feature>
<dbReference type="GO" id="GO:0008926">
    <property type="term" value="F:mannitol-1-phosphate 5-dehydrogenase activity"/>
    <property type="evidence" value="ECO:0007669"/>
    <property type="project" value="UniProtKB-EC"/>
</dbReference>
<evidence type="ECO:0000313" key="11">
    <source>
        <dbReference type="Proteomes" id="UP001652445"/>
    </source>
</evidence>
<keyword evidence="11" id="KW-1185">Reference proteome</keyword>
<dbReference type="InterPro" id="IPR023027">
    <property type="entry name" value="Mannitol_DH_CS"/>
</dbReference>
<dbReference type="PANTHER" id="PTHR30524">
    <property type="entry name" value="MANNITOL-1-PHOSPHATE 5-DEHYDROGENASE"/>
    <property type="match status" value="1"/>
</dbReference>
<dbReference type="NCBIfam" id="NF002647">
    <property type="entry name" value="PRK02318.1-3"/>
    <property type="match status" value="1"/>
</dbReference>
<protein>
    <recommendedName>
        <fullName evidence="3 7">Mannitol-1-phosphate 5-dehydrogenase</fullName>
        <ecNumber evidence="2 7">1.1.1.17</ecNumber>
    </recommendedName>
</protein>
<dbReference type="RefSeq" id="WP_262685645.1">
    <property type="nucleotide sequence ID" value="NZ_JAOQIO010000084.1"/>
</dbReference>
<dbReference type="Pfam" id="PF01232">
    <property type="entry name" value="Mannitol_dh"/>
    <property type="match status" value="1"/>
</dbReference>
<dbReference type="EC" id="1.1.1.17" evidence="2 7"/>
<dbReference type="PROSITE" id="PS00974">
    <property type="entry name" value="MANNITOL_DHGENASE"/>
    <property type="match status" value="1"/>
</dbReference>
<dbReference type="InterPro" id="IPR000669">
    <property type="entry name" value="Mannitol_DH"/>
</dbReference>
<dbReference type="InterPro" id="IPR008927">
    <property type="entry name" value="6-PGluconate_DH-like_C_sf"/>
</dbReference>
<sequence length="384" mass="42152">MRAVHFGAGNIGRGFIGLLLSRSGYTICFVDVNDKVVSLLRQRGSYTVSLATESHESVEVNGVSAINGNEVAQVIQQIASADLITTAVGVNLLGSIADVIARGIEHRIKNSLSGPLQVIACENAIHASSLLKKQVYERLSREACSKADEAVFFTNTAVDRIVPIQSHDDPLEVTVEPFYEWLIDRRGMPPGAAQIQGAGYVDQLESYIERKLFTVNTGHCCAAYLGYLNGYATIHETMADPAISIQVRQVLEETGSLLVKKHGLNLQEHTQYIQKIMSRFRNAYLSDGVVRVGRSPIRKLSPNDRLVRPALQAFQLGIEPYHLSRVIATALLFDYSSDEEAVQIQAKIKAVGIHQAAAHFTGIPIGHPVHDLIIHHYETLTQPI</sequence>
<dbReference type="EMBL" id="JAOQIO010000084">
    <property type="protein sequence ID" value="MCU6794498.1"/>
    <property type="molecule type" value="Genomic_DNA"/>
</dbReference>
<organism evidence="10 11">
    <name type="scientific">Paenibacillus baimaensis</name>
    <dbReference type="NCBI Taxonomy" id="2982185"/>
    <lineage>
        <taxon>Bacteria</taxon>
        <taxon>Bacillati</taxon>
        <taxon>Bacillota</taxon>
        <taxon>Bacilli</taxon>
        <taxon>Bacillales</taxon>
        <taxon>Paenibacillaceae</taxon>
        <taxon>Paenibacillus</taxon>
    </lineage>
</organism>
<dbReference type="InterPro" id="IPR023028">
    <property type="entry name" value="Mannitol_1_phos_5_DH"/>
</dbReference>
<feature type="domain" description="Mannitol dehydrogenase N-terminal" evidence="8">
    <location>
        <begin position="1"/>
        <end position="195"/>
    </location>
</feature>
<reference evidence="10 11" key="1">
    <citation type="submission" date="2022-09" db="EMBL/GenBank/DDBJ databases">
        <authorList>
            <person name="Han X.L."/>
            <person name="Wang Q."/>
            <person name="Lu T."/>
        </authorList>
    </citation>
    <scope>NUCLEOTIDE SEQUENCE [LARGE SCALE GENOMIC DNA]</scope>
    <source>
        <strain evidence="10 11">WQ 127069</strain>
    </source>
</reference>
<comment type="similarity">
    <text evidence="1 7">Belongs to the mannitol dehydrogenase family.</text>
</comment>
<dbReference type="HAMAP" id="MF_00196">
    <property type="entry name" value="Mannitol_dehydrog"/>
    <property type="match status" value="1"/>
</dbReference>
<dbReference type="InterPro" id="IPR013118">
    <property type="entry name" value="Mannitol_DH_C"/>
</dbReference>
<comment type="caution">
    <text evidence="10">The sequence shown here is derived from an EMBL/GenBank/DDBJ whole genome shotgun (WGS) entry which is preliminary data.</text>
</comment>
<dbReference type="Gene3D" id="3.40.50.720">
    <property type="entry name" value="NAD(P)-binding Rossmann-like Domain"/>
    <property type="match status" value="1"/>
</dbReference>
<evidence type="ECO:0000256" key="6">
    <source>
        <dbReference type="ARBA" id="ARBA00048615"/>
    </source>
</evidence>
<dbReference type="InterPro" id="IPR013328">
    <property type="entry name" value="6PGD_dom2"/>
</dbReference>
<gene>
    <name evidence="7" type="primary">mtlD</name>
    <name evidence="10" type="ORF">OB236_20525</name>
</gene>
<feature type="binding site" evidence="7">
    <location>
        <begin position="3"/>
        <end position="14"/>
    </location>
    <ligand>
        <name>NAD(+)</name>
        <dbReference type="ChEBI" id="CHEBI:57540"/>
    </ligand>
</feature>
<dbReference type="PANTHER" id="PTHR30524:SF0">
    <property type="entry name" value="ALTRONATE OXIDOREDUCTASE-RELATED"/>
    <property type="match status" value="1"/>
</dbReference>
<name>A0ABT2UIP0_9BACL</name>
<evidence type="ECO:0000256" key="3">
    <source>
        <dbReference type="ARBA" id="ARBA00016219"/>
    </source>
</evidence>
<dbReference type="PRINTS" id="PR00084">
    <property type="entry name" value="MTLDHDRGNASE"/>
</dbReference>